<evidence type="ECO:0000256" key="1">
    <source>
        <dbReference type="ARBA" id="ARBA00022490"/>
    </source>
</evidence>
<dbReference type="CDD" id="cd01734">
    <property type="entry name" value="YlxS_C"/>
    <property type="match status" value="1"/>
</dbReference>
<dbReference type="PANTHER" id="PTHR33867">
    <property type="entry name" value="RIBOSOME MATURATION FACTOR RIMP"/>
    <property type="match status" value="1"/>
</dbReference>
<name>A0A2D3WCQ9_9BACT</name>
<dbReference type="SUPFAM" id="SSF74942">
    <property type="entry name" value="YhbC-like, C-terminal domain"/>
    <property type="match status" value="1"/>
</dbReference>
<dbReference type="InterPro" id="IPR028998">
    <property type="entry name" value="RimP_C"/>
</dbReference>
<comment type="function">
    <text evidence="3">Required for maturation of 30S ribosomal subunits.</text>
</comment>
<protein>
    <recommendedName>
        <fullName evidence="3">Ribosome maturation factor RimP</fullName>
    </recommendedName>
</protein>
<accession>A0A2D3WCQ9</accession>
<dbReference type="EMBL" id="DLUG01000120">
    <property type="protein sequence ID" value="DAB36517.1"/>
    <property type="molecule type" value="Genomic_DNA"/>
</dbReference>
<dbReference type="GO" id="GO:0005829">
    <property type="term" value="C:cytosol"/>
    <property type="evidence" value="ECO:0007669"/>
    <property type="project" value="TreeGrafter"/>
</dbReference>
<dbReference type="STRING" id="366522.GCA_001548055_02516"/>
<dbReference type="GO" id="GO:0006412">
    <property type="term" value="P:translation"/>
    <property type="evidence" value="ECO:0007669"/>
    <property type="project" value="TreeGrafter"/>
</dbReference>
<evidence type="ECO:0000256" key="3">
    <source>
        <dbReference type="HAMAP-Rule" id="MF_01077"/>
    </source>
</evidence>
<evidence type="ECO:0000256" key="2">
    <source>
        <dbReference type="ARBA" id="ARBA00022517"/>
    </source>
</evidence>
<evidence type="ECO:0000313" key="6">
    <source>
        <dbReference type="EMBL" id="DAB36517.1"/>
    </source>
</evidence>
<dbReference type="Proteomes" id="UP000231638">
    <property type="component" value="Unassembled WGS sequence"/>
</dbReference>
<dbReference type="Pfam" id="PF02576">
    <property type="entry name" value="RimP_N"/>
    <property type="match status" value="1"/>
</dbReference>
<dbReference type="InterPro" id="IPR035956">
    <property type="entry name" value="RimP_N_sf"/>
</dbReference>
<comment type="caution">
    <text evidence="6">The sequence shown here is derived from an EMBL/GenBank/DDBJ whole genome shotgun (WGS) entry which is preliminary data.</text>
</comment>
<dbReference type="Pfam" id="PF17384">
    <property type="entry name" value="DUF150_C"/>
    <property type="match status" value="1"/>
</dbReference>
<evidence type="ECO:0000259" key="4">
    <source>
        <dbReference type="Pfam" id="PF02576"/>
    </source>
</evidence>
<gene>
    <name evidence="3" type="primary">rimP</name>
    <name evidence="6" type="ORF">CFH80_04440</name>
</gene>
<dbReference type="Gene3D" id="3.30.300.70">
    <property type="entry name" value="RimP-like superfamily, N-terminal"/>
    <property type="match status" value="1"/>
</dbReference>
<evidence type="ECO:0000259" key="5">
    <source>
        <dbReference type="Pfam" id="PF17384"/>
    </source>
</evidence>
<dbReference type="InterPro" id="IPR028989">
    <property type="entry name" value="RimP_N"/>
</dbReference>
<feature type="domain" description="Ribosome maturation factor RimP C-terminal" evidence="5">
    <location>
        <begin position="81"/>
        <end position="142"/>
    </location>
</feature>
<dbReference type="AlphaFoldDB" id="A0A2D3WCQ9"/>
<dbReference type="InterPro" id="IPR003728">
    <property type="entry name" value="Ribosome_maturation_RimP"/>
</dbReference>
<reference evidence="6 7" key="1">
    <citation type="journal article" date="2017" name="Front. Microbiol.">
        <title>Comparative Genomic Analysis of the Class Epsilonproteobacteria and Proposed Reclassification to Epsilonbacteraeota (phyl. nov.).</title>
        <authorList>
            <person name="Waite D.W."/>
            <person name="Vanwonterghem I."/>
            <person name="Rinke C."/>
            <person name="Parks D.H."/>
            <person name="Zhang Y."/>
            <person name="Takai K."/>
            <person name="Sievert S.M."/>
            <person name="Simon J."/>
            <person name="Campbell B.J."/>
            <person name="Hanson T.E."/>
            <person name="Woyke T."/>
            <person name="Klotz M.G."/>
            <person name="Hugenholtz P."/>
        </authorList>
    </citation>
    <scope>NUCLEOTIDE SEQUENCE [LARGE SCALE GENOMIC DNA]</scope>
    <source>
        <strain evidence="6">UBA11420</strain>
    </source>
</reference>
<dbReference type="InterPro" id="IPR036847">
    <property type="entry name" value="RimP_C_sf"/>
</dbReference>
<comment type="subcellular location">
    <subcellularLocation>
        <location evidence="3">Cytoplasm</location>
    </subcellularLocation>
</comment>
<evidence type="ECO:0000313" key="7">
    <source>
        <dbReference type="Proteomes" id="UP000231638"/>
    </source>
</evidence>
<comment type="similarity">
    <text evidence="3">Belongs to the RimP family.</text>
</comment>
<dbReference type="SUPFAM" id="SSF75420">
    <property type="entry name" value="YhbC-like, N-terminal domain"/>
    <property type="match status" value="1"/>
</dbReference>
<keyword evidence="2 3" id="KW-0690">Ribosome biogenesis</keyword>
<proteinExistence type="inferred from homology"/>
<feature type="domain" description="Ribosome maturation factor RimP N-terminal" evidence="4">
    <location>
        <begin position="7"/>
        <end position="78"/>
    </location>
</feature>
<dbReference type="GO" id="GO:0000028">
    <property type="term" value="P:ribosomal small subunit assembly"/>
    <property type="evidence" value="ECO:0007669"/>
    <property type="project" value="TreeGrafter"/>
</dbReference>
<dbReference type="HAMAP" id="MF_01077">
    <property type="entry name" value="RimP"/>
    <property type="match status" value="1"/>
</dbReference>
<organism evidence="6 7">
    <name type="scientific">Sulfurospirillum cavolei</name>
    <dbReference type="NCBI Taxonomy" id="366522"/>
    <lineage>
        <taxon>Bacteria</taxon>
        <taxon>Pseudomonadati</taxon>
        <taxon>Campylobacterota</taxon>
        <taxon>Epsilonproteobacteria</taxon>
        <taxon>Campylobacterales</taxon>
        <taxon>Sulfurospirillaceae</taxon>
        <taxon>Sulfurospirillum</taxon>
    </lineage>
</organism>
<keyword evidence="1 3" id="KW-0963">Cytoplasm</keyword>
<dbReference type="PANTHER" id="PTHR33867:SF1">
    <property type="entry name" value="RIBOSOME MATURATION FACTOR RIMP"/>
    <property type="match status" value="1"/>
</dbReference>
<sequence>MINLEQITKIVESCGVSLYDTEVASEFDKKIFRIYISSKEGIGLDKCEEISRILSPIFDLEPPLEGEYFFEVSSPGIERKLIKPEHFAASIGEKVKLKLNDKEKMVGVLEAYENGVVSVRIDNDVRHIPLESIEKARTYFEW</sequence>